<name>A0A5B8IZQ5_9RHOB</name>
<organism evidence="14 15">
    <name type="scientific">Qingshengfaniella alkalisoli</name>
    <dbReference type="NCBI Taxonomy" id="2599296"/>
    <lineage>
        <taxon>Bacteria</taxon>
        <taxon>Pseudomonadati</taxon>
        <taxon>Pseudomonadota</taxon>
        <taxon>Alphaproteobacteria</taxon>
        <taxon>Rhodobacterales</taxon>
        <taxon>Paracoccaceae</taxon>
        <taxon>Qingshengfaniella</taxon>
    </lineage>
</organism>
<gene>
    <name evidence="14" type="primary">mdoH</name>
    <name evidence="14" type="ORF">FPZ52_17925</name>
</gene>
<evidence type="ECO:0000256" key="3">
    <source>
        <dbReference type="ARBA" id="ARBA00009337"/>
    </source>
</evidence>
<dbReference type="KEGG" id="lit:FPZ52_17925"/>
<dbReference type="Proteomes" id="UP000318483">
    <property type="component" value="Plasmid unnamed4"/>
</dbReference>
<keyword evidence="6" id="KW-0997">Cell inner membrane</keyword>
<keyword evidence="14" id="KW-0614">Plasmid</keyword>
<dbReference type="AlphaFoldDB" id="A0A5B8IZQ5"/>
<dbReference type="GO" id="GO:0016758">
    <property type="term" value="F:hexosyltransferase activity"/>
    <property type="evidence" value="ECO:0007669"/>
    <property type="project" value="TreeGrafter"/>
</dbReference>
<dbReference type="NCBIfam" id="NF003959">
    <property type="entry name" value="PRK05454.2-2"/>
    <property type="match status" value="1"/>
</dbReference>
<dbReference type="PANTHER" id="PTHR43867:SF5">
    <property type="entry name" value="GLUCANS BIOSYNTHESIS GLUCOSYLTRANSFERASE H"/>
    <property type="match status" value="1"/>
</dbReference>
<evidence type="ECO:0000256" key="12">
    <source>
        <dbReference type="SAM" id="Phobius"/>
    </source>
</evidence>
<dbReference type="EMBL" id="CP042265">
    <property type="protein sequence ID" value="QDY71552.1"/>
    <property type="molecule type" value="Genomic_DNA"/>
</dbReference>
<evidence type="ECO:0000259" key="13">
    <source>
        <dbReference type="Pfam" id="PF13632"/>
    </source>
</evidence>
<dbReference type="InterPro" id="IPR050321">
    <property type="entry name" value="Glycosyltr_2/OpgH_subfam"/>
</dbReference>
<dbReference type="Gene3D" id="3.90.550.10">
    <property type="entry name" value="Spore Coat Polysaccharide Biosynthesis Protein SpsA, Chain A"/>
    <property type="match status" value="1"/>
</dbReference>
<feature type="transmembrane region" description="Helical" evidence="12">
    <location>
        <begin position="12"/>
        <end position="35"/>
    </location>
</feature>
<comment type="subcellular location">
    <subcellularLocation>
        <location evidence="1">Cell inner membrane</location>
        <topology evidence="1">Multi-pass membrane protein</topology>
    </subcellularLocation>
</comment>
<evidence type="ECO:0000256" key="4">
    <source>
        <dbReference type="ARBA" id="ARBA00020585"/>
    </source>
</evidence>
<dbReference type="SUPFAM" id="SSF53448">
    <property type="entry name" value="Nucleotide-diphospho-sugar transferases"/>
    <property type="match status" value="1"/>
</dbReference>
<feature type="transmembrane region" description="Helical" evidence="12">
    <location>
        <begin position="408"/>
        <end position="434"/>
    </location>
</feature>
<evidence type="ECO:0000256" key="11">
    <source>
        <dbReference type="ARBA" id="ARBA00023136"/>
    </source>
</evidence>
<comment type="similarity">
    <text evidence="3">Belongs to the glycosyltransferase 2 family. OpgH subfamily.</text>
</comment>
<keyword evidence="8 14" id="KW-0808">Transferase</keyword>
<keyword evidence="9 12" id="KW-0812">Transmembrane</keyword>
<evidence type="ECO:0000256" key="5">
    <source>
        <dbReference type="ARBA" id="ARBA00022475"/>
    </source>
</evidence>
<feature type="transmembrane region" description="Helical" evidence="12">
    <location>
        <begin position="446"/>
        <end position="468"/>
    </location>
</feature>
<evidence type="ECO:0000256" key="1">
    <source>
        <dbReference type="ARBA" id="ARBA00004429"/>
    </source>
</evidence>
<keyword evidence="7" id="KW-0328">Glycosyltransferase</keyword>
<reference evidence="14 15" key="1">
    <citation type="submission" date="2019-07" db="EMBL/GenBank/DDBJ databases">
        <title>Litoreibacter alkalisoli sp. nov., isolated from saline-alkaline soil.</title>
        <authorList>
            <person name="Wang S."/>
            <person name="Xu L."/>
            <person name="Xing Y.-T."/>
            <person name="Sun J.-Q."/>
        </authorList>
    </citation>
    <scope>NUCLEOTIDE SEQUENCE [LARGE SCALE GENOMIC DNA]</scope>
    <source>
        <strain evidence="14 15">LN3S51</strain>
        <plasmid evidence="14 15">unnamed4</plasmid>
    </source>
</reference>
<evidence type="ECO:0000256" key="6">
    <source>
        <dbReference type="ARBA" id="ARBA00022519"/>
    </source>
</evidence>
<sequence>MQPFVNNDATLRLVRAVAIGFAILSGAVGALLFLQYAGSDGLSGFDILRATLIVMATSWIGWGAAQGFLGLMQPKPKPRWSTAPIESQTVVIVPVYNEDPRATFARIAAMDMSIAAQGLAEHVDFAILSDTTNPKIALAEREQLAWLLQRRHAAGRIFYRRREDNTGKKAGNIEDFVKRSGAAYDFALILDADSLMDGTTVGEMIRRMQAEPHLGLLQSLPRVVNARSVFGRAMQFSSAMFAPVFTRGLARLQGHAGPFWGHNAMVRMSAFAESCGLPELEGSPPFGGHILSHDYVEAALLARNGWTVRVDPDLNGSFEEGPENIIGFAKRDRRWCQGNLQHSRIIGAPGLRGWNRFTFAQGILSYVAPLLWGLFLVASIIATVTNGGPNYFPDPYMPFPVFPSDRTAQAIGLFAGVVGLLILPKLLIGIASAVGSDARSFGGPVVLIHSIVVEIILTSILAPIMMMFQSRSVFQVLMRADGGWPAADRDDGRLSFKEAWTGSWWITLTGALGLAVTLLLAPELTLWVLPVAGPMLIAPWLITVTSYPSQDLQVFRAPEETETPDIVALYHALRQEPLVFSEVSGDLKAFQPAE</sequence>
<proteinExistence type="inferred from homology"/>
<protein>
    <recommendedName>
        <fullName evidence="4">Glucans biosynthesis glucosyltransferase H</fullName>
    </recommendedName>
</protein>
<evidence type="ECO:0000256" key="9">
    <source>
        <dbReference type="ARBA" id="ARBA00022692"/>
    </source>
</evidence>
<evidence type="ECO:0000256" key="10">
    <source>
        <dbReference type="ARBA" id="ARBA00022989"/>
    </source>
</evidence>
<evidence type="ECO:0000256" key="8">
    <source>
        <dbReference type="ARBA" id="ARBA00022679"/>
    </source>
</evidence>
<keyword evidence="10 12" id="KW-1133">Transmembrane helix</keyword>
<dbReference type="NCBIfam" id="NF003958">
    <property type="entry name" value="PRK05454.2-1"/>
    <property type="match status" value="1"/>
</dbReference>
<feature type="transmembrane region" description="Helical" evidence="12">
    <location>
        <begin position="527"/>
        <end position="547"/>
    </location>
</feature>
<accession>A0A5B8IZQ5</accession>
<comment type="pathway">
    <text evidence="2">Glycan metabolism; osmoregulated periplasmic glucan (OPG) biosynthesis.</text>
</comment>
<feature type="transmembrane region" description="Helical" evidence="12">
    <location>
        <begin position="502"/>
        <end position="520"/>
    </location>
</feature>
<evidence type="ECO:0000256" key="7">
    <source>
        <dbReference type="ARBA" id="ARBA00022676"/>
    </source>
</evidence>
<keyword evidence="5" id="KW-1003">Cell membrane</keyword>
<evidence type="ECO:0000313" key="14">
    <source>
        <dbReference type="EMBL" id="QDY71552.1"/>
    </source>
</evidence>
<evidence type="ECO:0000313" key="15">
    <source>
        <dbReference type="Proteomes" id="UP000318483"/>
    </source>
</evidence>
<dbReference type="InterPro" id="IPR029044">
    <property type="entry name" value="Nucleotide-diphossugar_trans"/>
</dbReference>
<dbReference type="NCBIfam" id="NF003962">
    <property type="entry name" value="PRK05454.2-5"/>
    <property type="match status" value="1"/>
</dbReference>
<feature type="transmembrane region" description="Helical" evidence="12">
    <location>
        <begin position="363"/>
        <end position="388"/>
    </location>
</feature>
<keyword evidence="11 12" id="KW-0472">Membrane</keyword>
<dbReference type="Pfam" id="PF13632">
    <property type="entry name" value="Glyco_trans_2_3"/>
    <property type="match status" value="1"/>
</dbReference>
<geneLocation type="plasmid" evidence="14 15">
    <name>unnamed4</name>
</geneLocation>
<dbReference type="OrthoDB" id="9775281at2"/>
<keyword evidence="15" id="KW-1185">Reference proteome</keyword>
<dbReference type="InterPro" id="IPR001173">
    <property type="entry name" value="Glyco_trans_2-like"/>
</dbReference>
<evidence type="ECO:0000256" key="2">
    <source>
        <dbReference type="ARBA" id="ARBA00005001"/>
    </source>
</evidence>
<feature type="transmembrane region" description="Helical" evidence="12">
    <location>
        <begin position="47"/>
        <end position="71"/>
    </location>
</feature>
<dbReference type="PANTHER" id="PTHR43867">
    <property type="entry name" value="CELLULOSE SYNTHASE CATALYTIC SUBUNIT A [UDP-FORMING]"/>
    <property type="match status" value="1"/>
</dbReference>
<feature type="domain" description="Glycosyltransferase 2-like" evidence="13">
    <location>
        <begin position="188"/>
        <end position="383"/>
    </location>
</feature>
<dbReference type="GO" id="GO:0005886">
    <property type="term" value="C:plasma membrane"/>
    <property type="evidence" value="ECO:0007669"/>
    <property type="project" value="UniProtKB-SubCell"/>
</dbReference>